<dbReference type="Proteomes" id="UP000285961">
    <property type="component" value="Unassembled WGS sequence"/>
</dbReference>
<dbReference type="EMBL" id="QZKI01000076">
    <property type="protein sequence ID" value="RJP69993.1"/>
    <property type="molecule type" value="Genomic_DNA"/>
</dbReference>
<evidence type="ECO:0000313" key="2">
    <source>
        <dbReference type="Proteomes" id="UP000285961"/>
    </source>
</evidence>
<accession>A0A419EY20</accession>
<sequence>MPSGAHTITKWHLVIATPPVPGEAIGQEDGDCFVALFLLRNRIPAVIARERRAAARSDRSNLIGQY</sequence>
<proteinExistence type="predicted"/>
<protein>
    <submittedName>
        <fullName evidence="1">Uncharacterized protein</fullName>
    </submittedName>
</protein>
<comment type="caution">
    <text evidence="1">The sequence shown here is derived from an EMBL/GenBank/DDBJ whole genome shotgun (WGS) entry which is preliminary data.</text>
</comment>
<dbReference type="AlphaFoldDB" id="A0A419EY20"/>
<organism evidence="1 2">
    <name type="scientific">Candidatus Abyssobacteria bacterium SURF_17</name>
    <dbReference type="NCBI Taxonomy" id="2093361"/>
    <lineage>
        <taxon>Bacteria</taxon>
        <taxon>Pseudomonadati</taxon>
        <taxon>Candidatus Hydrogenedentota</taxon>
        <taxon>Candidatus Abyssobacteria</taxon>
    </lineage>
</organism>
<gene>
    <name evidence="1" type="ORF">C4532_10000</name>
</gene>
<reference evidence="1 2" key="1">
    <citation type="journal article" date="2017" name="ISME J.">
        <title>Energy and carbon metabolisms in a deep terrestrial subsurface fluid microbial community.</title>
        <authorList>
            <person name="Momper L."/>
            <person name="Jungbluth S.P."/>
            <person name="Lee M.D."/>
            <person name="Amend J.P."/>
        </authorList>
    </citation>
    <scope>NUCLEOTIDE SEQUENCE [LARGE SCALE GENOMIC DNA]</scope>
    <source>
        <strain evidence="1">SURF_17</strain>
    </source>
</reference>
<name>A0A419EY20_9BACT</name>
<evidence type="ECO:0000313" key="1">
    <source>
        <dbReference type="EMBL" id="RJP69993.1"/>
    </source>
</evidence>